<dbReference type="PRINTS" id="PR00452">
    <property type="entry name" value="SH3DOMAIN"/>
</dbReference>
<dbReference type="EC" id="2.7.11.25" evidence="3"/>
<dbReference type="InterPro" id="IPR000095">
    <property type="entry name" value="CRIB_dom"/>
</dbReference>
<dbReference type="PROSITE" id="PS00108">
    <property type="entry name" value="PROTEIN_KINASE_ST"/>
    <property type="match status" value="1"/>
</dbReference>
<name>A0A8D8M6J1_9HEMI</name>
<evidence type="ECO:0000259" key="17">
    <source>
        <dbReference type="PROSITE" id="PS50002"/>
    </source>
</evidence>
<evidence type="ECO:0000259" key="19">
    <source>
        <dbReference type="PROSITE" id="PS50108"/>
    </source>
</evidence>
<keyword evidence="9 20" id="KW-0418">Kinase</keyword>
<feature type="region of interest" description="Disordered" evidence="16">
    <location>
        <begin position="522"/>
        <end position="554"/>
    </location>
</feature>
<evidence type="ECO:0000256" key="9">
    <source>
        <dbReference type="ARBA" id="ARBA00022777"/>
    </source>
</evidence>
<evidence type="ECO:0000256" key="2">
    <source>
        <dbReference type="ARBA" id="ARBA00006529"/>
    </source>
</evidence>
<dbReference type="GO" id="GO:0005524">
    <property type="term" value="F:ATP binding"/>
    <property type="evidence" value="ECO:0007669"/>
    <property type="project" value="UniProtKB-UniRule"/>
</dbReference>
<keyword evidence="15" id="KW-0175">Coiled coil</keyword>
<evidence type="ECO:0000256" key="5">
    <source>
        <dbReference type="ARBA" id="ARBA00022527"/>
    </source>
</evidence>
<dbReference type="PRINTS" id="PR00109">
    <property type="entry name" value="TYRKINASE"/>
</dbReference>
<dbReference type="InterPro" id="IPR001452">
    <property type="entry name" value="SH3_domain"/>
</dbReference>
<dbReference type="SMART" id="SM00220">
    <property type="entry name" value="S_TKc"/>
    <property type="match status" value="1"/>
</dbReference>
<evidence type="ECO:0000256" key="7">
    <source>
        <dbReference type="ARBA" id="ARBA00022737"/>
    </source>
</evidence>
<proteinExistence type="inferred from homology"/>
<dbReference type="SMART" id="SM00326">
    <property type="entry name" value="SH3"/>
    <property type="match status" value="1"/>
</dbReference>
<comment type="catalytic activity">
    <reaction evidence="12">
        <text>L-seryl-[protein] + ATP = O-phospho-L-seryl-[protein] + ADP + H(+)</text>
        <dbReference type="Rhea" id="RHEA:17989"/>
        <dbReference type="Rhea" id="RHEA-COMP:9863"/>
        <dbReference type="Rhea" id="RHEA-COMP:11604"/>
        <dbReference type="ChEBI" id="CHEBI:15378"/>
        <dbReference type="ChEBI" id="CHEBI:29999"/>
        <dbReference type="ChEBI" id="CHEBI:30616"/>
        <dbReference type="ChEBI" id="CHEBI:83421"/>
        <dbReference type="ChEBI" id="CHEBI:456216"/>
        <dbReference type="EC" id="2.7.11.25"/>
    </reaction>
</comment>
<dbReference type="FunFam" id="1.10.510.10:FF:000076">
    <property type="entry name" value="Mitogen-activated protein kinase kinase kinase"/>
    <property type="match status" value="1"/>
</dbReference>
<dbReference type="GO" id="GO:0006950">
    <property type="term" value="P:response to stress"/>
    <property type="evidence" value="ECO:0007669"/>
    <property type="project" value="UniProtKB-ARBA"/>
</dbReference>
<dbReference type="Gene3D" id="2.30.30.40">
    <property type="entry name" value="SH3 Domains"/>
    <property type="match status" value="1"/>
</dbReference>
<dbReference type="PROSITE" id="PS50002">
    <property type="entry name" value="SH3"/>
    <property type="match status" value="1"/>
</dbReference>
<dbReference type="Gene3D" id="1.10.510.10">
    <property type="entry name" value="Transferase(Phosphotransferase) domain 1"/>
    <property type="match status" value="1"/>
</dbReference>
<feature type="domain" description="Protein kinase" evidence="18">
    <location>
        <begin position="111"/>
        <end position="388"/>
    </location>
</feature>
<evidence type="ECO:0000256" key="11">
    <source>
        <dbReference type="ARBA" id="ARBA00047559"/>
    </source>
</evidence>
<dbReference type="PANTHER" id="PTHR44329">
    <property type="entry name" value="SERINE/THREONINE-PROTEIN KINASE TNNI3K-RELATED"/>
    <property type="match status" value="1"/>
</dbReference>
<evidence type="ECO:0000256" key="1">
    <source>
        <dbReference type="ARBA" id="ARBA00001946"/>
    </source>
</evidence>
<evidence type="ECO:0000256" key="15">
    <source>
        <dbReference type="SAM" id="Coils"/>
    </source>
</evidence>
<comment type="catalytic activity">
    <reaction evidence="11">
        <text>L-threonyl-[protein] + ATP = O-phospho-L-threonyl-[protein] + ADP + H(+)</text>
        <dbReference type="Rhea" id="RHEA:46608"/>
        <dbReference type="Rhea" id="RHEA-COMP:11060"/>
        <dbReference type="Rhea" id="RHEA-COMP:11605"/>
        <dbReference type="ChEBI" id="CHEBI:15378"/>
        <dbReference type="ChEBI" id="CHEBI:30013"/>
        <dbReference type="ChEBI" id="CHEBI:30616"/>
        <dbReference type="ChEBI" id="CHEBI:61977"/>
        <dbReference type="ChEBI" id="CHEBI:456216"/>
        <dbReference type="EC" id="2.7.11.25"/>
    </reaction>
</comment>
<dbReference type="PANTHER" id="PTHR44329:SF293">
    <property type="entry name" value="MITOGEN-ACTIVATED PROTEIN KINASE KINASE KINASE"/>
    <property type="match status" value="1"/>
</dbReference>
<evidence type="ECO:0000256" key="8">
    <source>
        <dbReference type="ARBA" id="ARBA00022741"/>
    </source>
</evidence>
<evidence type="ECO:0000259" key="18">
    <source>
        <dbReference type="PROSITE" id="PS50011"/>
    </source>
</evidence>
<keyword evidence="5" id="KW-0723">Serine/threonine-protein kinase</keyword>
<evidence type="ECO:0000256" key="6">
    <source>
        <dbReference type="ARBA" id="ARBA00022679"/>
    </source>
</evidence>
<dbReference type="InterPro" id="IPR017441">
    <property type="entry name" value="Protein_kinase_ATP_BS"/>
</dbReference>
<dbReference type="InterPro" id="IPR036028">
    <property type="entry name" value="SH3-like_dom_sf"/>
</dbReference>
<dbReference type="InterPro" id="IPR008271">
    <property type="entry name" value="Ser/Thr_kinase_AS"/>
</dbReference>
<accession>A0A8D8M6J1</accession>
<dbReference type="InterPro" id="IPR051681">
    <property type="entry name" value="Ser/Thr_Kinases-Pseudokinases"/>
</dbReference>
<protein>
    <recommendedName>
        <fullName evidence="3">mitogen-activated protein kinase kinase kinase</fullName>
        <ecNumber evidence="3">2.7.11.25</ecNumber>
    </recommendedName>
</protein>
<evidence type="ECO:0000256" key="4">
    <source>
        <dbReference type="ARBA" id="ARBA00022443"/>
    </source>
</evidence>
<evidence type="ECO:0000256" key="16">
    <source>
        <dbReference type="SAM" id="MobiDB-lite"/>
    </source>
</evidence>
<organism evidence="20">
    <name type="scientific">Cacopsylla melanoneura</name>
    <dbReference type="NCBI Taxonomy" id="428564"/>
    <lineage>
        <taxon>Eukaryota</taxon>
        <taxon>Metazoa</taxon>
        <taxon>Ecdysozoa</taxon>
        <taxon>Arthropoda</taxon>
        <taxon>Hexapoda</taxon>
        <taxon>Insecta</taxon>
        <taxon>Pterygota</taxon>
        <taxon>Neoptera</taxon>
        <taxon>Paraneoptera</taxon>
        <taxon>Hemiptera</taxon>
        <taxon>Sternorrhyncha</taxon>
        <taxon>Psylloidea</taxon>
        <taxon>Psyllidae</taxon>
        <taxon>Psyllinae</taxon>
        <taxon>Cacopsylla</taxon>
    </lineage>
</organism>
<comment type="cofactor">
    <cofactor evidence="1">
        <name>Mg(2+)</name>
        <dbReference type="ChEBI" id="CHEBI:18420"/>
    </cofactor>
</comment>
<feature type="binding site" evidence="14">
    <location>
        <position position="138"/>
    </location>
    <ligand>
        <name>ATP</name>
        <dbReference type="ChEBI" id="CHEBI:30616"/>
    </ligand>
</feature>
<dbReference type="PROSITE" id="PS00107">
    <property type="entry name" value="PROTEIN_KINASE_ATP"/>
    <property type="match status" value="1"/>
</dbReference>
<sequence>MDYTTVVNQIVIDSGPGSCYQPSPQVNNKNKRMHETFFCRAVQDYNADDDEDLTFRRGEIIEVVSRDKDITGNESLWLGKIKSRVGIFPKNHVTQQVKDEVEFEEIRSNEIKLEEVIGEGGFGKVHRGTYQGREVAIKVAIPNSAESDETILESVKQEGKLLRLLDHENIISLIAVCLQPPNLCLILEYARGGPLNRVLAQQKLKCSIRPDILVNWAIQIARGIHYLHYEAHLIHRDLKSSNVLISEPIINDDWGNKTLKITDFGLAREFYQTTHMSAAGTYAWMAPEVIKTSTFSKASDVWSYGVVLWELLTAEVPYKSINALQIAYGVAVNKLTLPIPKTCPHLFAELMQVCWEEDPHKRPSFEIILQSLTNIMNGEFIKTDHESFHAMQDDWRIEIELVIEELRKKEKELRSREEELSQAHLLLQQSKKDLHAKWEEVLAREKEVEIREFIIKYQTTHHTGRREKTLFRPPKGIDISLPKDFRHEIHVTLAHNPPGSPGSSSMPHIVACNLSTNGPSQEFPPAGKNQTWSPASTCSHRSRSQLPCSNGGDGEKTMYRSAPCLEKRLSPYDVKEPIGTSMEDLKENSTNRSQFFV</sequence>
<feature type="coiled-coil region" evidence="15">
    <location>
        <begin position="392"/>
        <end position="426"/>
    </location>
</feature>
<dbReference type="SUPFAM" id="SSF56112">
    <property type="entry name" value="Protein kinase-like (PK-like)"/>
    <property type="match status" value="1"/>
</dbReference>
<dbReference type="InterPro" id="IPR011009">
    <property type="entry name" value="Kinase-like_dom_sf"/>
</dbReference>
<evidence type="ECO:0000313" key="20">
    <source>
        <dbReference type="EMBL" id="CAG6618732.1"/>
    </source>
</evidence>
<dbReference type="Pfam" id="PF07653">
    <property type="entry name" value="SH3_2"/>
    <property type="match status" value="1"/>
</dbReference>
<reference evidence="20" key="1">
    <citation type="submission" date="2021-05" db="EMBL/GenBank/DDBJ databases">
        <authorList>
            <person name="Alioto T."/>
            <person name="Alioto T."/>
            <person name="Gomez Garrido J."/>
        </authorList>
    </citation>
    <scope>NUCLEOTIDE SEQUENCE</scope>
</reference>
<keyword evidence="10 14" id="KW-0067">ATP-binding</keyword>
<dbReference type="Gene3D" id="3.30.200.20">
    <property type="entry name" value="Phosphorylase Kinase, domain 1"/>
    <property type="match status" value="1"/>
</dbReference>
<keyword evidence="6" id="KW-0808">Transferase</keyword>
<dbReference type="PROSITE" id="PS50011">
    <property type="entry name" value="PROTEIN_KINASE_DOM"/>
    <property type="match status" value="1"/>
</dbReference>
<dbReference type="GO" id="GO:0004706">
    <property type="term" value="F:JUN kinase kinase kinase activity"/>
    <property type="evidence" value="ECO:0007669"/>
    <property type="project" value="TreeGrafter"/>
</dbReference>
<dbReference type="AlphaFoldDB" id="A0A8D8M6J1"/>
<dbReference type="Pfam" id="PF07714">
    <property type="entry name" value="PK_Tyr_Ser-Thr"/>
    <property type="match status" value="1"/>
</dbReference>
<comment type="similarity">
    <text evidence="2">Belongs to the protein kinase superfamily. STE Ser/Thr protein kinase family. MAP kinase kinase kinase subfamily.</text>
</comment>
<evidence type="ECO:0000256" key="14">
    <source>
        <dbReference type="PROSITE-ProRule" id="PRU10141"/>
    </source>
</evidence>
<dbReference type="SUPFAM" id="SSF50044">
    <property type="entry name" value="SH3-domain"/>
    <property type="match status" value="1"/>
</dbReference>
<dbReference type="PROSITE" id="PS50108">
    <property type="entry name" value="CRIB"/>
    <property type="match status" value="1"/>
</dbReference>
<evidence type="ECO:0000256" key="13">
    <source>
        <dbReference type="PROSITE-ProRule" id="PRU00192"/>
    </source>
</evidence>
<feature type="compositionally biased region" description="Polar residues" evidence="16">
    <location>
        <begin position="528"/>
        <end position="548"/>
    </location>
</feature>
<keyword evidence="7" id="KW-0677">Repeat</keyword>
<keyword evidence="8 14" id="KW-0547">Nucleotide-binding</keyword>
<dbReference type="InterPro" id="IPR000719">
    <property type="entry name" value="Prot_kinase_dom"/>
</dbReference>
<feature type="domain" description="SH3" evidence="17">
    <location>
        <begin position="34"/>
        <end position="98"/>
    </location>
</feature>
<feature type="domain" description="CRIB" evidence="19">
    <location>
        <begin position="479"/>
        <end position="492"/>
    </location>
</feature>
<evidence type="ECO:0000256" key="3">
    <source>
        <dbReference type="ARBA" id="ARBA00012406"/>
    </source>
</evidence>
<dbReference type="InterPro" id="IPR001245">
    <property type="entry name" value="Ser-Thr/Tyr_kinase_cat_dom"/>
</dbReference>
<keyword evidence="4 13" id="KW-0728">SH3 domain</keyword>
<evidence type="ECO:0000256" key="12">
    <source>
        <dbReference type="ARBA" id="ARBA00048329"/>
    </source>
</evidence>
<dbReference type="EMBL" id="HBUF01043481">
    <property type="protein sequence ID" value="CAG6618732.1"/>
    <property type="molecule type" value="Transcribed_RNA"/>
</dbReference>
<evidence type="ECO:0000256" key="10">
    <source>
        <dbReference type="ARBA" id="ARBA00022840"/>
    </source>
</evidence>